<keyword evidence="3" id="KW-1185">Reference proteome</keyword>
<dbReference type="Proteomes" id="UP000026962">
    <property type="component" value="Chromosome 10"/>
</dbReference>
<dbReference type="eggNOG" id="ENOG502QRNR">
    <property type="taxonomic scope" value="Eukaryota"/>
</dbReference>
<feature type="transmembrane region" description="Helical" evidence="1">
    <location>
        <begin position="374"/>
        <end position="394"/>
    </location>
</feature>
<dbReference type="STRING" id="4537.A0A0E0M4X3"/>
<dbReference type="Gramene" id="OPUNC10G00160.1">
    <property type="protein sequence ID" value="OPUNC10G00160.1"/>
    <property type="gene ID" value="OPUNC10G00160"/>
</dbReference>
<evidence type="ECO:0008006" key="4">
    <source>
        <dbReference type="Google" id="ProtNLM"/>
    </source>
</evidence>
<keyword evidence="1" id="KW-1133">Transmembrane helix</keyword>
<evidence type="ECO:0000256" key="1">
    <source>
        <dbReference type="SAM" id="Phobius"/>
    </source>
</evidence>
<sequence length="396" mass="42383">MARRDRQPPTPLSLPTLTLMDALVSRRHRRLLLAATAAAASGYGLYRLYRHHRRRVAAVLSLADAVSQVGSDLADFLRSDSDHVPRSLLQLSKLAASDPISSAASSLSESLAAGLLRALSSSSSSHRDTSTPLTAADSASCSPTLRLTDRILDRLLSPAGTGFASALVGTFATNLVLSYHAAAPGAGDPRPRSQPDWLTALCSDRGKDATADLVRVFVTTAVAAYLDRTASVPRTSHHLLAAFSDPKHEAKLKDLLVSVCNGAVETFIRTTRQVSREASLAPIQPAVVLSELQPQSSSPRCVMDTVSSTLAVPSNRRFVLDVTGRVTAETVRSFLEFLAQRVSDGARKSIATARNEVAERGFVAIKYMTAKSMAIFTICFALCMHISMGTRFLLPA</sequence>
<accession>A0A0E0M4X3</accession>
<organism evidence="2">
    <name type="scientific">Oryza punctata</name>
    <name type="common">Red rice</name>
    <dbReference type="NCBI Taxonomy" id="4537"/>
    <lineage>
        <taxon>Eukaryota</taxon>
        <taxon>Viridiplantae</taxon>
        <taxon>Streptophyta</taxon>
        <taxon>Embryophyta</taxon>
        <taxon>Tracheophyta</taxon>
        <taxon>Spermatophyta</taxon>
        <taxon>Magnoliopsida</taxon>
        <taxon>Liliopsida</taxon>
        <taxon>Poales</taxon>
        <taxon>Poaceae</taxon>
        <taxon>BOP clade</taxon>
        <taxon>Oryzoideae</taxon>
        <taxon>Oryzeae</taxon>
        <taxon>Oryzinae</taxon>
        <taxon>Oryza</taxon>
    </lineage>
</organism>
<dbReference type="AlphaFoldDB" id="A0A0E0M4X3"/>
<protein>
    <recommendedName>
        <fullName evidence="4">Protein PHLOEM PROTEIN 2-LIKE A10</fullName>
    </recommendedName>
</protein>
<dbReference type="InterPro" id="IPR019141">
    <property type="entry name" value="DUF2045"/>
</dbReference>
<dbReference type="HOGENOM" id="CLU_038216_0_0_1"/>
<dbReference type="PANTHER" id="PTHR21477:SF25">
    <property type="entry name" value="OS10G0102400 PROTEIN"/>
    <property type="match status" value="1"/>
</dbReference>
<reference evidence="2" key="1">
    <citation type="submission" date="2015-04" db="UniProtKB">
        <authorList>
            <consortium name="EnsemblPlants"/>
        </authorList>
    </citation>
    <scope>IDENTIFICATION</scope>
</reference>
<evidence type="ECO:0000313" key="2">
    <source>
        <dbReference type="EnsemblPlants" id="OPUNC10G00160.1"/>
    </source>
</evidence>
<name>A0A0E0M4X3_ORYPU</name>
<dbReference type="PANTHER" id="PTHR21477">
    <property type="entry name" value="ZGC:172139"/>
    <property type="match status" value="1"/>
</dbReference>
<dbReference type="OMA" id="EMLVAIC"/>
<evidence type="ECO:0000313" key="3">
    <source>
        <dbReference type="Proteomes" id="UP000026962"/>
    </source>
</evidence>
<keyword evidence="1" id="KW-0472">Membrane</keyword>
<keyword evidence="1" id="KW-0812">Transmembrane</keyword>
<reference evidence="2" key="2">
    <citation type="submission" date="2018-05" db="EMBL/GenBank/DDBJ databases">
        <title>OpunRS2 (Oryza punctata Reference Sequence Version 2).</title>
        <authorList>
            <person name="Zhang J."/>
            <person name="Kudrna D."/>
            <person name="Lee S."/>
            <person name="Talag J."/>
            <person name="Welchert J."/>
            <person name="Wing R.A."/>
        </authorList>
    </citation>
    <scope>NUCLEOTIDE SEQUENCE [LARGE SCALE GENOMIC DNA]</scope>
</reference>
<proteinExistence type="predicted"/>
<dbReference type="EnsemblPlants" id="OPUNC10G00160.1">
    <property type="protein sequence ID" value="OPUNC10G00160.1"/>
    <property type="gene ID" value="OPUNC10G00160"/>
</dbReference>